<organism evidence="4 5">
    <name type="scientific">Auraticoccus monumenti</name>
    <dbReference type="NCBI Taxonomy" id="675864"/>
    <lineage>
        <taxon>Bacteria</taxon>
        <taxon>Bacillati</taxon>
        <taxon>Actinomycetota</taxon>
        <taxon>Actinomycetes</taxon>
        <taxon>Propionibacteriales</taxon>
        <taxon>Propionibacteriaceae</taxon>
        <taxon>Auraticoccus</taxon>
    </lineage>
</organism>
<comment type="catalytic activity">
    <reaction evidence="1 3">
        <text>aldehydo-D-ribose 5-phosphate = D-ribulose 5-phosphate</text>
        <dbReference type="Rhea" id="RHEA:14657"/>
        <dbReference type="ChEBI" id="CHEBI:58121"/>
        <dbReference type="ChEBI" id="CHEBI:58273"/>
        <dbReference type="EC" id="5.3.1.6"/>
    </reaction>
</comment>
<dbReference type="GO" id="GO:0009052">
    <property type="term" value="P:pentose-phosphate shunt, non-oxidative branch"/>
    <property type="evidence" value="ECO:0007669"/>
    <property type="project" value="UniProtKB-UniRule"/>
</dbReference>
<dbReference type="RefSeq" id="WP_090594218.1">
    <property type="nucleotide sequence ID" value="NZ_LT629688.1"/>
</dbReference>
<dbReference type="UniPathway" id="UPA00115">
    <property type="reaction ID" value="UER00412"/>
</dbReference>
<dbReference type="NCBIfam" id="NF001924">
    <property type="entry name" value="PRK00702.1"/>
    <property type="match status" value="1"/>
</dbReference>
<dbReference type="AlphaFoldDB" id="A0A1G7AP51"/>
<name>A0A1G7AP51_9ACTN</name>
<evidence type="ECO:0000313" key="4">
    <source>
        <dbReference type="EMBL" id="SDE15666.1"/>
    </source>
</evidence>
<accession>A0A1G7AP51</accession>
<dbReference type="PANTHER" id="PTHR11934">
    <property type="entry name" value="RIBOSE-5-PHOSPHATE ISOMERASE"/>
    <property type="match status" value="1"/>
</dbReference>
<protein>
    <recommendedName>
        <fullName evidence="3">Ribose-5-phosphate isomerase A</fullName>
        <ecNumber evidence="3">5.3.1.6</ecNumber>
    </recommendedName>
    <alternativeName>
        <fullName evidence="3">Phosphoriboisomerase A</fullName>
        <shortName evidence="3">PRI</shortName>
    </alternativeName>
</protein>
<dbReference type="NCBIfam" id="TIGR00021">
    <property type="entry name" value="rpiA"/>
    <property type="match status" value="1"/>
</dbReference>
<comment type="pathway">
    <text evidence="3">Carbohydrate degradation; pentose phosphate pathway; D-ribose 5-phosphate from D-ribulose 5-phosphate (non-oxidative stage): step 1/1.</text>
</comment>
<dbReference type="Proteomes" id="UP000198546">
    <property type="component" value="Chromosome i"/>
</dbReference>
<evidence type="ECO:0000256" key="1">
    <source>
        <dbReference type="ARBA" id="ARBA00001713"/>
    </source>
</evidence>
<dbReference type="HAMAP" id="MF_00170">
    <property type="entry name" value="Rib_5P_isom_A"/>
    <property type="match status" value="1"/>
</dbReference>
<keyword evidence="2 3" id="KW-0413">Isomerase</keyword>
<feature type="binding site" evidence="3">
    <location>
        <position position="133"/>
    </location>
    <ligand>
        <name>substrate</name>
    </ligand>
</feature>
<evidence type="ECO:0000256" key="2">
    <source>
        <dbReference type="ARBA" id="ARBA00023235"/>
    </source>
</evidence>
<evidence type="ECO:0000256" key="3">
    <source>
        <dbReference type="HAMAP-Rule" id="MF_00170"/>
    </source>
</evidence>
<dbReference type="SUPFAM" id="SSF75445">
    <property type="entry name" value="D-ribose-5-phosphate isomerase (RpiA), lid domain"/>
    <property type="match status" value="1"/>
</dbReference>
<dbReference type="SUPFAM" id="SSF100950">
    <property type="entry name" value="NagB/RpiA/CoA transferase-like"/>
    <property type="match status" value="1"/>
</dbReference>
<dbReference type="OrthoDB" id="5870696at2"/>
<keyword evidence="5" id="KW-1185">Reference proteome</keyword>
<comment type="function">
    <text evidence="3">Catalyzes the reversible conversion of ribose-5-phosphate to ribulose 5-phosphate.</text>
</comment>
<dbReference type="CDD" id="cd01398">
    <property type="entry name" value="RPI_A"/>
    <property type="match status" value="1"/>
</dbReference>
<comment type="similarity">
    <text evidence="3">Belongs to the ribose 5-phosphate isomerase family.</text>
</comment>
<feature type="active site" description="Proton acceptor" evidence="3">
    <location>
        <position position="115"/>
    </location>
</feature>
<feature type="binding site" evidence="3">
    <location>
        <begin position="93"/>
        <end position="96"/>
    </location>
    <ligand>
        <name>substrate</name>
    </ligand>
</feature>
<dbReference type="Gene3D" id="3.30.70.260">
    <property type="match status" value="1"/>
</dbReference>
<feature type="binding site" evidence="3">
    <location>
        <begin position="106"/>
        <end position="109"/>
    </location>
    <ligand>
        <name>substrate</name>
    </ligand>
</feature>
<dbReference type="InterPro" id="IPR020672">
    <property type="entry name" value="Ribose5P_isomerase_typA_subgr"/>
</dbReference>
<reference evidence="4 5" key="1">
    <citation type="submission" date="2016-10" db="EMBL/GenBank/DDBJ databases">
        <authorList>
            <person name="de Groot N.N."/>
        </authorList>
    </citation>
    <scope>NUCLEOTIDE SEQUENCE [LARGE SCALE GENOMIC DNA]</scope>
    <source>
        <strain evidence="4 5">MON 2.2</strain>
    </source>
</reference>
<dbReference type="EMBL" id="LT629688">
    <property type="protein sequence ID" value="SDE15666.1"/>
    <property type="molecule type" value="Genomic_DNA"/>
</dbReference>
<dbReference type="STRING" id="675864.SAMN04489747_2662"/>
<dbReference type="PANTHER" id="PTHR11934:SF0">
    <property type="entry name" value="RIBOSE-5-PHOSPHATE ISOMERASE"/>
    <property type="match status" value="1"/>
</dbReference>
<dbReference type="GO" id="GO:0005829">
    <property type="term" value="C:cytosol"/>
    <property type="evidence" value="ECO:0007669"/>
    <property type="project" value="TreeGrafter"/>
</dbReference>
<dbReference type="GO" id="GO:0004751">
    <property type="term" value="F:ribose-5-phosphate isomerase activity"/>
    <property type="evidence" value="ECO:0007669"/>
    <property type="project" value="UniProtKB-UniRule"/>
</dbReference>
<dbReference type="Gene3D" id="3.40.50.1360">
    <property type="match status" value="1"/>
</dbReference>
<gene>
    <name evidence="3" type="primary">rpiA</name>
    <name evidence="4" type="ORF">SAMN04489747_2662</name>
</gene>
<dbReference type="GO" id="GO:0006014">
    <property type="term" value="P:D-ribose metabolic process"/>
    <property type="evidence" value="ECO:0007669"/>
    <property type="project" value="TreeGrafter"/>
</dbReference>
<dbReference type="EC" id="5.3.1.6" evidence="3"/>
<evidence type="ECO:0000313" key="5">
    <source>
        <dbReference type="Proteomes" id="UP000198546"/>
    </source>
</evidence>
<dbReference type="Pfam" id="PF06026">
    <property type="entry name" value="Rib_5-P_isom_A"/>
    <property type="match status" value="1"/>
</dbReference>
<sequence length="256" mass="27679">MTTPSIETRSDQDRAKLAAGRFAARTHAFDGARLGLGSGTTSHYFVRALAELVADGLDVVGVPTSNGTRDLALELGITLVELDDVEQLDVCVDGPDEIDRDGAMIKGGGACLLWEKLVARTSATMVVVADHTKAVEQLGAFPLPIEVVQYSWGTTRRAVRRLLVEHGYPADVDLYRRERDGSPVVTDNGNFILDARLGTARDIEQLTVELNTIPGVVENGFFVGIADEVVFGWPDGTAGTFTFPLDLPLTRPEQDR</sequence>
<dbReference type="InterPro" id="IPR037171">
    <property type="entry name" value="NagB/RpiA_transferase-like"/>
</dbReference>
<dbReference type="InterPro" id="IPR004788">
    <property type="entry name" value="Ribose5P_isomerase_type_A"/>
</dbReference>
<dbReference type="FunFam" id="3.40.50.1360:FF:000001">
    <property type="entry name" value="Ribose-5-phosphate isomerase A"/>
    <property type="match status" value="1"/>
</dbReference>
<proteinExistence type="inferred from homology"/>
<comment type="subunit">
    <text evidence="3">Homodimer.</text>
</comment>
<feature type="binding site" evidence="3">
    <location>
        <begin position="38"/>
        <end position="41"/>
    </location>
    <ligand>
        <name>substrate</name>
    </ligand>
</feature>